<name>A0A927IFU1_9BACT</name>
<gene>
    <name evidence="3" type="ORF">IEN85_13255</name>
</gene>
<organism evidence="3 4">
    <name type="scientific">Pelagicoccus enzymogenes</name>
    <dbReference type="NCBI Taxonomy" id="2773457"/>
    <lineage>
        <taxon>Bacteria</taxon>
        <taxon>Pseudomonadati</taxon>
        <taxon>Verrucomicrobiota</taxon>
        <taxon>Opitutia</taxon>
        <taxon>Puniceicoccales</taxon>
        <taxon>Pelagicoccaceae</taxon>
        <taxon>Pelagicoccus</taxon>
    </lineage>
</organism>
<reference evidence="3" key="1">
    <citation type="submission" date="2020-09" db="EMBL/GenBank/DDBJ databases">
        <title>Pelagicoccus enzymogenes sp. nov. with an EPS production, isolated from marine sediment.</title>
        <authorList>
            <person name="Feng X."/>
        </authorList>
    </citation>
    <scope>NUCLEOTIDE SEQUENCE</scope>
    <source>
        <strain evidence="3">NFK12</strain>
    </source>
</reference>
<dbReference type="Proteomes" id="UP000622317">
    <property type="component" value="Unassembled WGS sequence"/>
</dbReference>
<keyword evidence="4" id="KW-1185">Reference proteome</keyword>
<protein>
    <submittedName>
        <fullName evidence="3">Uncharacterized protein</fullName>
    </submittedName>
</protein>
<dbReference type="RefSeq" id="WP_191617563.1">
    <property type="nucleotide sequence ID" value="NZ_JACYFG010000036.1"/>
</dbReference>
<accession>A0A927IFU1</accession>
<dbReference type="AlphaFoldDB" id="A0A927IFU1"/>
<feature type="region of interest" description="Disordered" evidence="1">
    <location>
        <begin position="135"/>
        <end position="154"/>
    </location>
</feature>
<evidence type="ECO:0000313" key="4">
    <source>
        <dbReference type="Proteomes" id="UP000622317"/>
    </source>
</evidence>
<comment type="caution">
    <text evidence="3">The sequence shown here is derived from an EMBL/GenBank/DDBJ whole genome shotgun (WGS) entry which is preliminary data.</text>
</comment>
<feature type="chain" id="PRO_5038055536" evidence="2">
    <location>
        <begin position="27"/>
        <end position="154"/>
    </location>
</feature>
<evidence type="ECO:0000313" key="3">
    <source>
        <dbReference type="EMBL" id="MBD5780462.1"/>
    </source>
</evidence>
<keyword evidence="2" id="KW-0732">Signal</keyword>
<dbReference type="EMBL" id="JACYFG010000036">
    <property type="protein sequence ID" value="MBD5780462.1"/>
    <property type="molecule type" value="Genomic_DNA"/>
</dbReference>
<feature type="signal peptide" evidence="2">
    <location>
        <begin position="1"/>
        <end position="26"/>
    </location>
</feature>
<sequence>MKMKVISTLTLLAVIAAFTFPSSAHAGDKEKALVGGLIGGLIIGAAIADDDNHTHVSVGYRTGGHRGHHHDHGYWKWVSVKTWVPGYYERSCDRHGHVRKVWVSGHYTYHKEKVWVETRRHGHGYRESRRYDDRHDHRYGDRHSSRRGQVVRRF</sequence>
<proteinExistence type="predicted"/>
<evidence type="ECO:0000256" key="2">
    <source>
        <dbReference type="SAM" id="SignalP"/>
    </source>
</evidence>
<feature type="compositionally biased region" description="Basic residues" evidence="1">
    <location>
        <begin position="144"/>
        <end position="154"/>
    </location>
</feature>
<evidence type="ECO:0000256" key="1">
    <source>
        <dbReference type="SAM" id="MobiDB-lite"/>
    </source>
</evidence>